<dbReference type="NCBIfam" id="TIGR04398">
    <property type="entry name" value="SLAP_DUP"/>
    <property type="match status" value="1"/>
</dbReference>
<dbReference type="EMBL" id="JAUCEY010000008">
    <property type="protein sequence ID" value="MDM5451389.1"/>
    <property type="molecule type" value="Genomic_DNA"/>
</dbReference>
<sequence>MSFFGKRDKGVNERENILASDGHNVHNPDVTVHTSLMFHKDWETSKQEEYVYKFHHQRLPALKPNQISISGVKLTRVEDDVIIVAFLRNSLGKAVLFDIVDLLLVDGNGKLLAKKAFDLSKLGEIPALSSMPWRFLFEEGDMLAESIPDEDWKIAFEWKR</sequence>
<organism evidence="1 2">
    <name type="scientific">Peribacillus simplex</name>
    <dbReference type="NCBI Taxonomy" id="1478"/>
    <lineage>
        <taxon>Bacteria</taxon>
        <taxon>Bacillati</taxon>
        <taxon>Bacillota</taxon>
        <taxon>Bacilli</taxon>
        <taxon>Bacillales</taxon>
        <taxon>Bacillaceae</taxon>
        <taxon>Peribacillus</taxon>
    </lineage>
</organism>
<reference evidence="1" key="1">
    <citation type="submission" date="2023-06" db="EMBL/GenBank/DDBJ databases">
        <title>Comparative genomics of Bacillaceae isolates and their secondary metabolite potential.</title>
        <authorList>
            <person name="Song L."/>
            <person name="Nielsen L.J."/>
            <person name="Mohite O."/>
            <person name="Xu X."/>
            <person name="Weber T."/>
            <person name="Kovacs A.T."/>
        </authorList>
    </citation>
    <scope>NUCLEOTIDE SEQUENCE</scope>
    <source>
        <strain evidence="1">D8_B_37</strain>
    </source>
</reference>
<evidence type="ECO:0000313" key="2">
    <source>
        <dbReference type="Proteomes" id="UP001234602"/>
    </source>
</evidence>
<gene>
    <name evidence="1" type="ORF">QUF89_03975</name>
</gene>
<proteinExistence type="predicted"/>
<name>A0AAW7ICW3_9BACI</name>
<dbReference type="InterPro" id="IPR030910">
    <property type="entry name" value="SLAP_dom"/>
</dbReference>
<comment type="caution">
    <text evidence="1">The sequence shown here is derived from an EMBL/GenBank/DDBJ whole genome shotgun (WGS) entry which is preliminary data.</text>
</comment>
<evidence type="ECO:0000313" key="1">
    <source>
        <dbReference type="EMBL" id="MDM5451389.1"/>
    </source>
</evidence>
<dbReference type="Proteomes" id="UP001234602">
    <property type="component" value="Unassembled WGS sequence"/>
</dbReference>
<protein>
    <submittedName>
        <fullName evidence="1">SLAP domain-containing protein</fullName>
    </submittedName>
</protein>
<dbReference type="RefSeq" id="WP_289319359.1">
    <property type="nucleotide sequence ID" value="NZ_JAUCEY010000008.1"/>
</dbReference>
<accession>A0AAW7ICW3</accession>
<dbReference type="AlphaFoldDB" id="A0AAW7ICW3"/>